<dbReference type="Proteomes" id="UP001369815">
    <property type="component" value="Unassembled WGS sequence"/>
</dbReference>
<feature type="signal peptide" evidence="2">
    <location>
        <begin position="1"/>
        <end position="15"/>
    </location>
</feature>
<accession>A0AAX6MEA3</accession>
<proteinExistence type="predicted"/>
<protein>
    <submittedName>
        <fullName evidence="3">Uncharacterized protein</fullName>
    </submittedName>
</protein>
<comment type="caution">
    <text evidence="3">The sequence shown here is derived from an EMBL/GenBank/DDBJ whole genome shotgun (WGS) entry which is preliminary data.</text>
</comment>
<dbReference type="AlphaFoldDB" id="A0AAX6MEA3"/>
<sequence length="136" mass="14076">MKGVVALLLLGIAVAAPVNQDSQNELPGENSRTRPHPTGLPTISFSLPPLPTWSIPPLPTGSGFPGFPRPTGEPGGPGAALIPPVDPSLPADLTPQVVLADLPPSVSLKSQFIQLHNRELSSNLRTAPLPTPTPTP</sequence>
<evidence type="ECO:0000256" key="2">
    <source>
        <dbReference type="SAM" id="SignalP"/>
    </source>
</evidence>
<evidence type="ECO:0000313" key="4">
    <source>
        <dbReference type="Proteomes" id="UP001369815"/>
    </source>
</evidence>
<feature type="compositionally biased region" description="Pro residues" evidence="1">
    <location>
        <begin position="48"/>
        <end position="59"/>
    </location>
</feature>
<keyword evidence="4" id="KW-1185">Reference proteome</keyword>
<reference evidence="3 4" key="1">
    <citation type="journal article" date="2024" name="Front Chem Biol">
        <title>Unveiling the potential of Daldinia eschscholtzii MFLUCC 19-0629 through bioactivity and bioinformatics studies for enhanced sustainable agriculture production.</title>
        <authorList>
            <person name="Brooks S."/>
            <person name="Weaver J.A."/>
            <person name="Klomchit A."/>
            <person name="Alharthi S.A."/>
            <person name="Onlamun T."/>
            <person name="Nurani R."/>
            <person name="Vong T.K."/>
            <person name="Alberti F."/>
            <person name="Greco C."/>
        </authorList>
    </citation>
    <scope>NUCLEOTIDE SEQUENCE [LARGE SCALE GENOMIC DNA]</scope>
    <source>
        <strain evidence="3">MFLUCC 19-0629</strain>
    </source>
</reference>
<organism evidence="3 4">
    <name type="scientific">Daldinia eschscholtzii</name>
    <dbReference type="NCBI Taxonomy" id="292717"/>
    <lineage>
        <taxon>Eukaryota</taxon>
        <taxon>Fungi</taxon>
        <taxon>Dikarya</taxon>
        <taxon>Ascomycota</taxon>
        <taxon>Pezizomycotina</taxon>
        <taxon>Sordariomycetes</taxon>
        <taxon>Xylariomycetidae</taxon>
        <taxon>Xylariales</taxon>
        <taxon>Hypoxylaceae</taxon>
        <taxon>Daldinia</taxon>
    </lineage>
</organism>
<evidence type="ECO:0000256" key="1">
    <source>
        <dbReference type="SAM" id="MobiDB-lite"/>
    </source>
</evidence>
<dbReference type="EMBL" id="JBANMG010000007">
    <property type="protein sequence ID" value="KAK6950773.1"/>
    <property type="molecule type" value="Genomic_DNA"/>
</dbReference>
<keyword evidence="2" id="KW-0732">Signal</keyword>
<evidence type="ECO:0000313" key="3">
    <source>
        <dbReference type="EMBL" id="KAK6950773.1"/>
    </source>
</evidence>
<gene>
    <name evidence="3" type="ORF">Daesc_007298</name>
</gene>
<feature type="region of interest" description="Disordered" evidence="1">
    <location>
        <begin position="21"/>
        <end position="87"/>
    </location>
</feature>
<feature type="chain" id="PRO_5043791787" evidence="2">
    <location>
        <begin position="16"/>
        <end position="136"/>
    </location>
</feature>
<name>A0AAX6MEA3_9PEZI</name>